<dbReference type="PANTHER" id="PTHR10695:SF46">
    <property type="entry name" value="BIFUNCTIONAL COENZYME A SYNTHASE-RELATED"/>
    <property type="match status" value="1"/>
</dbReference>
<sequence length="205" mass="23422">MIQNKRLIIITGGIATGKSTVSKTLMERGYKVLDSDRIVHELYNKGSVIHGELVEAFGSGILDDKDEIDRKKLAKIVFSSDDNRNRINGIVHKAVIEELERQINKSGDNLIFLDIPLAIEELDHLKEYGLSYDEIWLVYSDRDTQLERLLKRDNRGMEESVKIIDSQMDIEEKKKHADRIIDNSTTLANLMKNLDSVLEKQGVKN</sequence>
<dbReference type="OrthoDB" id="9812943at2"/>
<dbReference type="Pfam" id="PF01121">
    <property type="entry name" value="CoaE"/>
    <property type="match status" value="1"/>
</dbReference>
<comment type="subcellular location">
    <subcellularLocation>
        <location evidence="3">Cytoplasm</location>
    </subcellularLocation>
</comment>
<dbReference type="InterPro" id="IPR001977">
    <property type="entry name" value="Depp_CoAkinase"/>
</dbReference>
<dbReference type="GO" id="GO:0004140">
    <property type="term" value="F:dephospho-CoA kinase activity"/>
    <property type="evidence" value="ECO:0007669"/>
    <property type="project" value="UniProtKB-UniRule"/>
</dbReference>
<comment type="catalytic activity">
    <reaction evidence="3">
        <text>3'-dephospho-CoA + ATP = ADP + CoA + H(+)</text>
        <dbReference type="Rhea" id="RHEA:18245"/>
        <dbReference type="ChEBI" id="CHEBI:15378"/>
        <dbReference type="ChEBI" id="CHEBI:30616"/>
        <dbReference type="ChEBI" id="CHEBI:57287"/>
        <dbReference type="ChEBI" id="CHEBI:57328"/>
        <dbReference type="ChEBI" id="CHEBI:456216"/>
        <dbReference type="EC" id="2.7.1.24"/>
    </reaction>
</comment>
<dbReference type="PANTHER" id="PTHR10695">
    <property type="entry name" value="DEPHOSPHO-COA KINASE-RELATED"/>
    <property type="match status" value="1"/>
</dbReference>
<dbReference type="InterPro" id="IPR027417">
    <property type="entry name" value="P-loop_NTPase"/>
</dbReference>
<keyword evidence="2 3" id="KW-0067">ATP-binding</keyword>
<gene>
    <name evidence="3" type="primary">coaE</name>
    <name evidence="5" type="ORF">SAMN02745751_01550</name>
</gene>
<keyword evidence="3 5" id="KW-0418">Kinase</keyword>
<dbReference type="UniPathway" id="UPA00241">
    <property type="reaction ID" value="UER00356"/>
</dbReference>
<evidence type="ECO:0000256" key="2">
    <source>
        <dbReference type="ARBA" id="ARBA00022840"/>
    </source>
</evidence>
<keyword evidence="3" id="KW-0963">Cytoplasm</keyword>
<dbReference type="HAMAP" id="MF_00376">
    <property type="entry name" value="Dephospho_CoA_kinase"/>
    <property type="match status" value="1"/>
</dbReference>
<evidence type="ECO:0000256" key="3">
    <source>
        <dbReference type="HAMAP-Rule" id="MF_00376"/>
    </source>
</evidence>
<protein>
    <recommendedName>
        <fullName evidence="3 4">Dephospho-CoA kinase</fullName>
        <ecNumber evidence="3 4">2.7.1.24</ecNumber>
    </recommendedName>
    <alternativeName>
        <fullName evidence="3">Dephosphocoenzyme A kinase</fullName>
    </alternativeName>
</protein>
<dbReference type="GO" id="GO:0005524">
    <property type="term" value="F:ATP binding"/>
    <property type="evidence" value="ECO:0007669"/>
    <property type="project" value="UniProtKB-UniRule"/>
</dbReference>
<dbReference type="RefSeq" id="WP_073049010.1">
    <property type="nucleotide sequence ID" value="NZ_FQZL01000009.1"/>
</dbReference>
<evidence type="ECO:0000256" key="4">
    <source>
        <dbReference type="NCBIfam" id="TIGR00152"/>
    </source>
</evidence>
<organism evidence="5 6">
    <name type="scientific">Dethiosulfatibacter aminovorans DSM 17477</name>
    <dbReference type="NCBI Taxonomy" id="1121476"/>
    <lineage>
        <taxon>Bacteria</taxon>
        <taxon>Bacillati</taxon>
        <taxon>Bacillota</taxon>
        <taxon>Tissierellia</taxon>
        <taxon>Dethiosulfatibacter</taxon>
    </lineage>
</organism>
<comment type="pathway">
    <text evidence="3">Cofactor biosynthesis; coenzyme A biosynthesis; CoA from (R)-pantothenate: step 5/5.</text>
</comment>
<keyword evidence="3" id="KW-0808">Transferase</keyword>
<proteinExistence type="inferred from homology"/>
<keyword evidence="1 3" id="KW-0547">Nucleotide-binding</keyword>
<feature type="binding site" evidence="3">
    <location>
        <begin position="15"/>
        <end position="20"/>
    </location>
    <ligand>
        <name>ATP</name>
        <dbReference type="ChEBI" id="CHEBI:30616"/>
    </ligand>
</feature>
<name>A0A1M6FV15_9FIRM</name>
<dbReference type="AlphaFoldDB" id="A0A1M6FV15"/>
<dbReference type="STRING" id="1121476.SAMN02745751_01550"/>
<dbReference type="NCBIfam" id="TIGR00152">
    <property type="entry name" value="dephospho-CoA kinase"/>
    <property type="match status" value="1"/>
</dbReference>
<keyword evidence="6" id="KW-1185">Reference proteome</keyword>
<comment type="similarity">
    <text evidence="3">Belongs to the CoaE family.</text>
</comment>
<evidence type="ECO:0000313" key="5">
    <source>
        <dbReference type="EMBL" id="SHJ01536.1"/>
    </source>
</evidence>
<dbReference type="CDD" id="cd02022">
    <property type="entry name" value="DPCK"/>
    <property type="match status" value="1"/>
</dbReference>
<dbReference type="GO" id="GO:0005737">
    <property type="term" value="C:cytoplasm"/>
    <property type="evidence" value="ECO:0007669"/>
    <property type="project" value="UniProtKB-SubCell"/>
</dbReference>
<dbReference type="EC" id="2.7.1.24" evidence="3 4"/>
<dbReference type="GO" id="GO:0015937">
    <property type="term" value="P:coenzyme A biosynthetic process"/>
    <property type="evidence" value="ECO:0007669"/>
    <property type="project" value="UniProtKB-UniRule"/>
</dbReference>
<dbReference type="SUPFAM" id="SSF52540">
    <property type="entry name" value="P-loop containing nucleoside triphosphate hydrolases"/>
    <property type="match status" value="1"/>
</dbReference>
<dbReference type="Proteomes" id="UP000184052">
    <property type="component" value="Unassembled WGS sequence"/>
</dbReference>
<keyword evidence="3" id="KW-0173">Coenzyme A biosynthesis</keyword>
<reference evidence="5 6" key="1">
    <citation type="submission" date="2016-11" db="EMBL/GenBank/DDBJ databases">
        <authorList>
            <person name="Jaros S."/>
            <person name="Januszkiewicz K."/>
            <person name="Wedrychowicz H."/>
        </authorList>
    </citation>
    <scope>NUCLEOTIDE SEQUENCE [LARGE SCALE GENOMIC DNA]</scope>
    <source>
        <strain evidence="5 6">DSM 17477</strain>
    </source>
</reference>
<dbReference type="Gene3D" id="3.40.50.300">
    <property type="entry name" value="P-loop containing nucleotide triphosphate hydrolases"/>
    <property type="match status" value="1"/>
</dbReference>
<evidence type="ECO:0000313" key="6">
    <source>
        <dbReference type="Proteomes" id="UP000184052"/>
    </source>
</evidence>
<evidence type="ECO:0000256" key="1">
    <source>
        <dbReference type="ARBA" id="ARBA00022741"/>
    </source>
</evidence>
<dbReference type="EMBL" id="FQZL01000009">
    <property type="protein sequence ID" value="SHJ01536.1"/>
    <property type="molecule type" value="Genomic_DNA"/>
</dbReference>
<accession>A0A1M6FV15</accession>
<dbReference type="PROSITE" id="PS51219">
    <property type="entry name" value="DPCK"/>
    <property type="match status" value="1"/>
</dbReference>
<comment type="function">
    <text evidence="3">Catalyzes the phosphorylation of the 3'-hydroxyl group of dephosphocoenzyme A to form coenzyme A.</text>
</comment>